<dbReference type="PROSITE" id="PS01261">
    <property type="entry name" value="UPF0020"/>
    <property type="match status" value="1"/>
</dbReference>
<reference evidence="8 9" key="1">
    <citation type="journal article" date="2014" name="PLoS Genet.">
        <title>Phylogenetically driven sequencing of extremely halophilic archaea reveals strategies for static and dynamic osmo-response.</title>
        <authorList>
            <person name="Becker E.A."/>
            <person name="Seitzer P.M."/>
            <person name="Tritt A."/>
            <person name="Larsen D."/>
            <person name="Krusor M."/>
            <person name="Yao A.I."/>
            <person name="Wu D."/>
            <person name="Madern D."/>
            <person name="Eisen J.A."/>
            <person name="Darling A.E."/>
            <person name="Facciotti M.T."/>
        </authorList>
    </citation>
    <scope>NUCLEOTIDE SEQUENCE [LARGE SCALE GENOMIC DNA]</scope>
    <source>
        <strain evidence="8 9">JCM 13557</strain>
    </source>
</reference>
<dbReference type="InterPro" id="IPR029063">
    <property type="entry name" value="SAM-dependent_MTases_sf"/>
</dbReference>
<dbReference type="InterPro" id="IPR053943">
    <property type="entry name" value="RlmKL-like_Mtase_CS"/>
</dbReference>
<evidence type="ECO:0000256" key="1">
    <source>
        <dbReference type="ARBA" id="ARBA00004496"/>
    </source>
</evidence>
<comment type="caution">
    <text evidence="8">The sequence shown here is derived from an EMBL/GenBank/DDBJ whole genome shotgun (WGS) entry which is preliminary data.</text>
</comment>
<accession>M0KX02</accession>
<dbReference type="AlphaFoldDB" id="M0KX02"/>
<dbReference type="GO" id="GO:0030488">
    <property type="term" value="P:tRNA methylation"/>
    <property type="evidence" value="ECO:0007669"/>
    <property type="project" value="TreeGrafter"/>
</dbReference>
<dbReference type="PANTHER" id="PTHR14911">
    <property type="entry name" value="THUMP DOMAIN-CONTAINING"/>
    <property type="match status" value="1"/>
</dbReference>
<dbReference type="Pfam" id="PF01170">
    <property type="entry name" value="UPF0020"/>
    <property type="match status" value="1"/>
</dbReference>
<evidence type="ECO:0000256" key="5">
    <source>
        <dbReference type="ARBA" id="ARBA00022691"/>
    </source>
</evidence>
<keyword evidence="9" id="KW-1185">Reference proteome</keyword>
<dbReference type="SUPFAM" id="SSF53335">
    <property type="entry name" value="S-adenosyl-L-methionine-dependent methyltransferases"/>
    <property type="match status" value="1"/>
</dbReference>
<evidence type="ECO:0000313" key="8">
    <source>
        <dbReference type="EMBL" id="EMA25812.1"/>
    </source>
</evidence>
<dbReference type="GO" id="GO:0005737">
    <property type="term" value="C:cytoplasm"/>
    <property type="evidence" value="ECO:0007669"/>
    <property type="project" value="UniProtKB-SubCell"/>
</dbReference>
<keyword evidence="2" id="KW-0963">Cytoplasm</keyword>
<evidence type="ECO:0000259" key="7">
    <source>
        <dbReference type="Pfam" id="PF01170"/>
    </source>
</evidence>
<evidence type="ECO:0000256" key="4">
    <source>
        <dbReference type="ARBA" id="ARBA00022679"/>
    </source>
</evidence>
<dbReference type="EMBL" id="AOLW01000006">
    <property type="protein sequence ID" value="EMA25812.1"/>
    <property type="molecule type" value="Genomic_DNA"/>
</dbReference>
<keyword evidence="3 8" id="KW-0489">Methyltransferase</keyword>
<dbReference type="SUPFAM" id="SSF143437">
    <property type="entry name" value="THUMP domain-like"/>
    <property type="match status" value="1"/>
</dbReference>
<dbReference type="GO" id="GO:0016423">
    <property type="term" value="F:tRNA (guanine) methyltransferase activity"/>
    <property type="evidence" value="ECO:0007669"/>
    <property type="project" value="TreeGrafter"/>
</dbReference>
<evidence type="ECO:0000256" key="3">
    <source>
        <dbReference type="ARBA" id="ARBA00022603"/>
    </source>
</evidence>
<dbReference type="Proteomes" id="UP000011623">
    <property type="component" value="Unassembled WGS sequence"/>
</dbReference>
<dbReference type="PATRIC" id="fig|1227452.3.peg.130"/>
<protein>
    <submittedName>
        <fullName evidence="8">RNA methylase</fullName>
    </submittedName>
</protein>
<comment type="subcellular location">
    <subcellularLocation>
        <location evidence="1">Cytoplasm</location>
    </subcellularLocation>
</comment>
<keyword evidence="4" id="KW-0808">Transferase</keyword>
<feature type="domain" description="Ribosomal RNA large subunit methyltransferase K/L-like methyltransferase" evidence="7">
    <location>
        <begin position="180"/>
        <end position="335"/>
    </location>
</feature>
<dbReference type="InterPro" id="IPR000241">
    <property type="entry name" value="RlmKL-like_Mtase"/>
</dbReference>
<organism evidence="8 9">
    <name type="scientific">Haloarcula amylolytica JCM 13557</name>
    <dbReference type="NCBI Taxonomy" id="1227452"/>
    <lineage>
        <taxon>Archaea</taxon>
        <taxon>Methanobacteriati</taxon>
        <taxon>Methanobacteriota</taxon>
        <taxon>Stenosarchaea group</taxon>
        <taxon>Halobacteria</taxon>
        <taxon>Halobacteriales</taxon>
        <taxon>Haloarculaceae</taxon>
        <taxon>Haloarcula</taxon>
    </lineage>
</organism>
<dbReference type="PANTHER" id="PTHR14911:SF21">
    <property type="entry name" value="N2-METHYLGUANOSINE TRNA METHYLTRANSFERASE"/>
    <property type="match status" value="1"/>
</dbReference>
<keyword evidence="6" id="KW-0819">tRNA processing</keyword>
<evidence type="ECO:0000313" key="9">
    <source>
        <dbReference type="Proteomes" id="UP000011623"/>
    </source>
</evidence>
<keyword evidence="5" id="KW-0949">S-adenosyl-L-methionine</keyword>
<name>M0KX02_9EURY</name>
<evidence type="ECO:0000256" key="2">
    <source>
        <dbReference type="ARBA" id="ARBA00022490"/>
    </source>
</evidence>
<proteinExistence type="predicted"/>
<sequence length="361" mass="37802">MFPGATGTLIAARPHRSGVYVLELGGQDDAFARREAASAASAVDTLAPGLATARGTSDRVRHLAFTHRACDLIGTADPDIESAAALLSAATIDREGSVAVRAVDVRASTGIDTQQAERTLGGVLTDRGFPVDLDDPDHVLYAYLSDPDGDEEDGTGEACCALGWLAAESVRDFGGRQPTDRPFFQPGSMDPLEARALVNIAGAGPEATILDPMCGTGGLLLEAGLVGADVVGGDAQPKMVSGTRENLRYALDGDGHPNRDAYPEPGSWGVFRSDASALPVADDAVDAVVFDAPYGRQSRIEGELAPLVSGALGEASRVAGRCVLVADRDWREAGSDAGWTVTDYFQRRVHRSLVRHVHVLG</sequence>
<evidence type="ECO:0000256" key="6">
    <source>
        <dbReference type="ARBA" id="ARBA00022694"/>
    </source>
</evidence>
<gene>
    <name evidence="8" type="ORF">C442_00647</name>
</gene>
<dbReference type="Gene3D" id="3.40.50.150">
    <property type="entry name" value="Vaccinia Virus protein VP39"/>
    <property type="match status" value="1"/>
</dbReference>